<dbReference type="InterPro" id="IPR058199">
    <property type="entry name" value="BlaB//VIM/IMP-1"/>
</dbReference>
<evidence type="ECO:0000256" key="1">
    <source>
        <dbReference type="ARBA" id="ARBA00001526"/>
    </source>
</evidence>
<dbReference type="NCBIfam" id="NF012229">
    <property type="entry name" value="bla_class_B_core"/>
    <property type="match status" value="1"/>
</dbReference>
<proteinExistence type="inferred from homology"/>
<evidence type="ECO:0000313" key="16">
    <source>
        <dbReference type="Proteomes" id="UP000240971"/>
    </source>
</evidence>
<evidence type="ECO:0000256" key="10">
    <source>
        <dbReference type="ARBA" id="ARBA00022801"/>
    </source>
</evidence>
<comment type="cofactor">
    <cofactor evidence="2">
        <name>Zn(2+)</name>
        <dbReference type="ChEBI" id="CHEBI:29105"/>
    </cofactor>
</comment>
<dbReference type="GO" id="GO:0017001">
    <property type="term" value="P:antibiotic catabolic process"/>
    <property type="evidence" value="ECO:0007669"/>
    <property type="project" value="InterPro"/>
</dbReference>
<dbReference type="PANTHER" id="PTHR42951">
    <property type="entry name" value="METALLO-BETA-LACTAMASE DOMAIN-CONTAINING"/>
    <property type="match status" value="1"/>
</dbReference>
<evidence type="ECO:0000256" key="9">
    <source>
        <dbReference type="ARBA" id="ARBA00022764"/>
    </source>
</evidence>
<evidence type="ECO:0000256" key="2">
    <source>
        <dbReference type="ARBA" id="ARBA00001947"/>
    </source>
</evidence>
<organism evidence="15 16">
    <name type="scientific">Chitinophaga niastensis</name>
    <dbReference type="NCBI Taxonomy" id="536980"/>
    <lineage>
        <taxon>Bacteria</taxon>
        <taxon>Pseudomonadati</taxon>
        <taxon>Bacteroidota</taxon>
        <taxon>Chitinophagia</taxon>
        <taxon>Chitinophagales</taxon>
        <taxon>Chitinophagaceae</taxon>
        <taxon>Chitinophaga</taxon>
    </lineage>
</organism>
<comment type="subunit">
    <text evidence="5">Monomer.</text>
</comment>
<evidence type="ECO:0000256" key="3">
    <source>
        <dbReference type="ARBA" id="ARBA00004418"/>
    </source>
</evidence>
<feature type="signal peptide" evidence="13">
    <location>
        <begin position="1"/>
        <end position="19"/>
    </location>
</feature>
<dbReference type="GO" id="GO:0046677">
    <property type="term" value="P:response to antibiotic"/>
    <property type="evidence" value="ECO:0007669"/>
    <property type="project" value="UniProtKB-KW"/>
</dbReference>
<comment type="caution">
    <text evidence="15">The sequence shown here is derived from an EMBL/GenBank/DDBJ whole genome shotgun (WGS) entry which is preliminary data.</text>
</comment>
<comment type="similarity">
    <text evidence="4">Belongs to the metallo-beta-lactamase superfamily. Class-B beta-lactamase family.</text>
</comment>
<dbReference type="InterPro" id="IPR050855">
    <property type="entry name" value="NDM-1-like"/>
</dbReference>
<dbReference type="PROSITE" id="PS00744">
    <property type="entry name" value="BETA_LACTAMASE_B_2"/>
    <property type="match status" value="1"/>
</dbReference>
<evidence type="ECO:0000256" key="6">
    <source>
        <dbReference type="ARBA" id="ARBA00012865"/>
    </source>
</evidence>
<dbReference type="GO" id="GO:0008800">
    <property type="term" value="F:beta-lactamase activity"/>
    <property type="evidence" value="ECO:0007669"/>
    <property type="project" value="UniProtKB-EC"/>
</dbReference>
<dbReference type="NCBIfam" id="NF033088">
    <property type="entry name" value="bla_subclass_B1"/>
    <property type="match status" value="1"/>
</dbReference>
<evidence type="ECO:0000256" key="7">
    <source>
        <dbReference type="ARBA" id="ARBA00022723"/>
    </source>
</evidence>
<comment type="catalytic activity">
    <reaction evidence="1">
        <text>a beta-lactam + H2O = a substituted beta-amino acid</text>
        <dbReference type="Rhea" id="RHEA:20401"/>
        <dbReference type="ChEBI" id="CHEBI:15377"/>
        <dbReference type="ChEBI" id="CHEBI:35627"/>
        <dbReference type="ChEBI" id="CHEBI:140347"/>
        <dbReference type="EC" id="3.5.2.6"/>
    </reaction>
</comment>
<dbReference type="InterPro" id="IPR001279">
    <property type="entry name" value="Metallo-B-lactamas"/>
</dbReference>
<keyword evidence="11" id="KW-0862">Zinc</keyword>
<dbReference type="RefSeq" id="WP_106528754.1">
    <property type="nucleotide sequence ID" value="NZ_PYAW01000002.1"/>
</dbReference>
<dbReference type="OrthoDB" id="9769598at2"/>
<evidence type="ECO:0000256" key="12">
    <source>
        <dbReference type="ARBA" id="ARBA00023251"/>
    </source>
</evidence>
<evidence type="ECO:0000256" key="11">
    <source>
        <dbReference type="ARBA" id="ARBA00022833"/>
    </source>
</evidence>
<dbReference type="SUPFAM" id="SSF56281">
    <property type="entry name" value="Metallo-hydrolase/oxidoreductase"/>
    <property type="match status" value="1"/>
</dbReference>
<reference evidence="15 16" key="1">
    <citation type="submission" date="2018-03" db="EMBL/GenBank/DDBJ databases">
        <title>Genomic Encyclopedia of Archaeal and Bacterial Type Strains, Phase II (KMG-II): from individual species to whole genera.</title>
        <authorList>
            <person name="Goeker M."/>
        </authorList>
    </citation>
    <scope>NUCLEOTIDE SEQUENCE [LARGE SCALE GENOMIC DNA]</scope>
    <source>
        <strain evidence="15 16">DSM 24859</strain>
    </source>
</reference>
<keyword evidence="8 13" id="KW-0732">Signal</keyword>
<dbReference type="Pfam" id="PF00753">
    <property type="entry name" value="Lactamase_B"/>
    <property type="match status" value="1"/>
</dbReference>
<protein>
    <recommendedName>
        <fullName evidence="6">beta-lactamase</fullName>
        <ecNumber evidence="6">3.5.2.6</ecNumber>
    </recommendedName>
</protein>
<dbReference type="AlphaFoldDB" id="A0A2P8HQ58"/>
<dbReference type="Proteomes" id="UP000240971">
    <property type="component" value="Unassembled WGS sequence"/>
</dbReference>
<comment type="subcellular location">
    <subcellularLocation>
        <location evidence="3">Periplasm</location>
    </subcellularLocation>
</comment>
<keyword evidence="9" id="KW-0574">Periplasm</keyword>
<keyword evidence="16" id="KW-1185">Reference proteome</keyword>
<evidence type="ECO:0000256" key="13">
    <source>
        <dbReference type="SAM" id="SignalP"/>
    </source>
</evidence>
<dbReference type="GO" id="GO:0042597">
    <property type="term" value="C:periplasmic space"/>
    <property type="evidence" value="ECO:0007669"/>
    <property type="project" value="UniProtKB-SubCell"/>
</dbReference>
<dbReference type="InterPro" id="IPR001018">
    <property type="entry name" value="Beta-lactamase_class-B_CS"/>
</dbReference>
<dbReference type="EMBL" id="PYAW01000002">
    <property type="protein sequence ID" value="PSL48373.1"/>
    <property type="molecule type" value="Genomic_DNA"/>
</dbReference>
<evidence type="ECO:0000313" key="15">
    <source>
        <dbReference type="EMBL" id="PSL48373.1"/>
    </source>
</evidence>
<evidence type="ECO:0000256" key="8">
    <source>
        <dbReference type="ARBA" id="ARBA00022729"/>
    </source>
</evidence>
<evidence type="ECO:0000256" key="5">
    <source>
        <dbReference type="ARBA" id="ARBA00011245"/>
    </source>
</evidence>
<dbReference type="InterPro" id="IPR036866">
    <property type="entry name" value="RibonucZ/Hydroxyglut_hydro"/>
</dbReference>
<dbReference type="PANTHER" id="PTHR42951:SF4">
    <property type="entry name" value="ACYL-COENZYME A THIOESTERASE MBLAC2"/>
    <property type="match status" value="1"/>
</dbReference>
<name>A0A2P8HQ58_CHINA</name>
<evidence type="ECO:0000256" key="4">
    <source>
        <dbReference type="ARBA" id="ARBA00005250"/>
    </source>
</evidence>
<dbReference type="EC" id="3.5.2.6" evidence="6"/>
<evidence type="ECO:0000259" key="14">
    <source>
        <dbReference type="SMART" id="SM00849"/>
    </source>
</evidence>
<feature type="chain" id="PRO_5015129494" description="beta-lactamase" evidence="13">
    <location>
        <begin position="20"/>
        <end position="238"/>
    </location>
</feature>
<dbReference type="GO" id="GO:0008270">
    <property type="term" value="F:zinc ion binding"/>
    <property type="evidence" value="ECO:0007669"/>
    <property type="project" value="InterPro"/>
</dbReference>
<sequence>MKLIISLFFSLILSSTLFAQDSTFRISTTHLTGNFYVYTSYGKYANTIFPANGLYVVTDSGIVIIDTPWSEAQTQQLIDTLTQQYHQKIVLAIATHFHDDRTIGLDVFKKNGIKTYTSKLTADLCKAGGYKQPEFTFDKDTTFTVGKLRIQTYYPGEGHTKDNLLIWFPKDQILYGGCFIKSLEAKTIGFTGDSNLAQWPASLHNVATRFKHTRYIIPGHQGWQGNAEMITHTLELLK</sequence>
<dbReference type="Gene3D" id="3.60.15.10">
    <property type="entry name" value="Ribonuclease Z/Hydroxyacylglutathione hydrolase-like"/>
    <property type="match status" value="1"/>
</dbReference>
<accession>A0A2P8HQ58</accession>
<dbReference type="SMART" id="SM00849">
    <property type="entry name" value="Lactamase_B"/>
    <property type="match status" value="1"/>
</dbReference>
<keyword evidence="12" id="KW-0046">Antibiotic resistance</keyword>
<gene>
    <name evidence="15" type="ORF">CLV51_1021240</name>
</gene>
<keyword evidence="10" id="KW-0378">Hydrolase</keyword>
<dbReference type="NCBIfam" id="NF012146">
    <property type="entry name" value="blaB-IND-MUS"/>
    <property type="match status" value="1"/>
</dbReference>
<keyword evidence="7" id="KW-0479">Metal-binding</keyword>
<feature type="domain" description="Metallo-beta-lactamase" evidence="14">
    <location>
        <begin position="50"/>
        <end position="220"/>
    </location>
</feature>